<dbReference type="AlphaFoldDB" id="A0A161HKA9"/>
<dbReference type="PANTHER" id="PTHR31836">
    <property type="match status" value="1"/>
</dbReference>
<feature type="chain" id="PRO_5007823327" evidence="2">
    <location>
        <begin position="19"/>
        <end position="133"/>
    </location>
</feature>
<protein>
    <submittedName>
        <fullName evidence="4">Expansin-A1.2</fullName>
    </submittedName>
</protein>
<sequence length="133" mass="14516">MHFQLLTLIASSFILANAFPLSTLPKRDDTKQFHGDATFYQPEADACGTSSTADDLVAALNSPQFADGNVESDENPNCGKIARITRGDKHVKVKIVDLCPECHEGDLDLSPAAFNKIADPIEGRVKIAWTWDN</sequence>
<dbReference type="Pfam" id="PF03330">
    <property type="entry name" value="DPBB_1"/>
    <property type="match status" value="1"/>
</dbReference>
<gene>
    <name evidence="4" type="primary">DAG7</name>
    <name evidence="4" type="ORF">AWJ20_1665</name>
</gene>
<feature type="domain" description="RlpA-like protein double-psi beta-barrel" evidence="3">
    <location>
        <begin position="35"/>
        <end position="128"/>
    </location>
</feature>
<dbReference type="Gene3D" id="2.40.40.10">
    <property type="entry name" value="RlpA-like domain"/>
    <property type="match status" value="1"/>
</dbReference>
<accession>A0A161HKA9</accession>
<reference evidence="4 5" key="1">
    <citation type="submission" date="2016-02" db="EMBL/GenBank/DDBJ databases">
        <title>Complete genome sequence and transcriptome regulation of the pentose utilising yeast Sugiyamaella lignohabitans.</title>
        <authorList>
            <person name="Bellasio M."/>
            <person name="Peymann A."/>
            <person name="Valli M."/>
            <person name="Sipitzky M."/>
            <person name="Graf A."/>
            <person name="Sauer M."/>
            <person name="Marx H."/>
            <person name="Mattanovich D."/>
        </authorList>
    </citation>
    <scope>NUCLEOTIDE SEQUENCE [LARGE SCALE GENOMIC DNA]</scope>
    <source>
        <strain evidence="4 5">CBS 10342</strain>
    </source>
</reference>
<dbReference type="OrthoDB" id="623670at2759"/>
<name>A0A161HKA9_9ASCO</name>
<dbReference type="RefSeq" id="XP_018735854.1">
    <property type="nucleotide sequence ID" value="XM_018878563.1"/>
</dbReference>
<dbReference type="PANTHER" id="PTHR31836:SF28">
    <property type="entry name" value="SRCR DOMAIN-CONTAINING PROTEIN-RELATED"/>
    <property type="match status" value="1"/>
</dbReference>
<proteinExistence type="predicted"/>
<keyword evidence="1 2" id="KW-0732">Signal</keyword>
<feature type="signal peptide" evidence="2">
    <location>
        <begin position="1"/>
        <end position="18"/>
    </location>
</feature>
<dbReference type="InterPro" id="IPR051477">
    <property type="entry name" value="Expansin_CellWall"/>
</dbReference>
<dbReference type="EMBL" id="CP014501">
    <property type="protein sequence ID" value="ANB13377.1"/>
    <property type="molecule type" value="Genomic_DNA"/>
</dbReference>
<evidence type="ECO:0000256" key="2">
    <source>
        <dbReference type="SAM" id="SignalP"/>
    </source>
</evidence>
<dbReference type="InterPro" id="IPR036908">
    <property type="entry name" value="RlpA-like_sf"/>
</dbReference>
<dbReference type="Proteomes" id="UP000189580">
    <property type="component" value="Chromosome a"/>
</dbReference>
<dbReference type="KEGG" id="slb:AWJ20_1665"/>
<dbReference type="SUPFAM" id="SSF50685">
    <property type="entry name" value="Barwin-like endoglucanases"/>
    <property type="match status" value="1"/>
</dbReference>
<evidence type="ECO:0000313" key="4">
    <source>
        <dbReference type="EMBL" id="ANB13377.1"/>
    </source>
</evidence>
<dbReference type="CDD" id="cd22191">
    <property type="entry name" value="DPBB_RlpA_EXP_N-like"/>
    <property type="match status" value="1"/>
</dbReference>
<keyword evidence="5" id="KW-1185">Reference proteome</keyword>
<evidence type="ECO:0000313" key="5">
    <source>
        <dbReference type="Proteomes" id="UP000189580"/>
    </source>
</evidence>
<evidence type="ECO:0000256" key="1">
    <source>
        <dbReference type="ARBA" id="ARBA00022729"/>
    </source>
</evidence>
<organism evidence="4 5">
    <name type="scientific">Sugiyamaella lignohabitans</name>
    <dbReference type="NCBI Taxonomy" id="796027"/>
    <lineage>
        <taxon>Eukaryota</taxon>
        <taxon>Fungi</taxon>
        <taxon>Dikarya</taxon>
        <taxon>Ascomycota</taxon>
        <taxon>Saccharomycotina</taxon>
        <taxon>Dipodascomycetes</taxon>
        <taxon>Dipodascales</taxon>
        <taxon>Trichomonascaceae</taxon>
        <taxon>Sugiyamaella</taxon>
    </lineage>
</organism>
<evidence type="ECO:0000259" key="3">
    <source>
        <dbReference type="Pfam" id="PF03330"/>
    </source>
</evidence>
<dbReference type="GeneID" id="30033492"/>
<dbReference type="InterPro" id="IPR009009">
    <property type="entry name" value="RlpA-like_DPBB"/>
</dbReference>